<dbReference type="WBParaSite" id="maker-unitig_42773-snap-gene-0.1-mRNA-1">
    <property type="protein sequence ID" value="maker-unitig_42773-snap-gene-0.1-mRNA-1"/>
    <property type="gene ID" value="maker-unitig_42773-snap-gene-0.1"/>
</dbReference>
<protein>
    <submittedName>
        <fullName evidence="3">Uncharacterized protein</fullName>
    </submittedName>
</protein>
<reference evidence="3" key="1">
    <citation type="submission" date="2016-11" db="UniProtKB">
        <authorList>
            <consortium name="WormBaseParasite"/>
        </authorList>
    </citation>
    <scope>IDENTIFICATION</scope>
</reference>
<evidence type="ECO:0000313" key="3">
    <source>
        <dbReference type="WBParaSite" id="maker-unitig_42773-snap-gene-0.1-mRNA-1"/>
    </source>
</evidence>
<feature type="compositionally biased region" description="Polar residues" evidence="1">
    <location>
        <begin position="194"/>
        <end position="210"/>
    </location>
</feature>
<evidence type="ECO:0000313" key="2">
    <source>
        <dbReference type="Proteomes" id="UP000095280"/>
    </source>
</evidence>
<organism evidence="2 3">
    <name type="scientific">Macrostomum lignano</name>
    <dbReference type="NCBI Taxonomy" id="282301"/>
    <lineage>
        <taxon>Eukaryota</taxon>
        <taxon>Metazoa</taxon>
        <taxon>Spiralia</taxon>
        <taxon>Lophotrochozoa</taxon>
        <taxon>Platyhelminthes</taxon>
        <taxon>Rhabditophora</taxon>
        <taxon>Macrostomorpha</taxon>
        <taxon>Macrostomida</taxon>
        <taxon>Macrostomidae</taxon>
        <taxon>Macrostomum</taxon>
    </lineage>
</organism>
<feature type="region of interest" description="Disordered" evidence="1">
    <location>
        <begin position="183"/>
        <end position="210"/>
    </location>
</feature>
<dbReference type="AlphaFoldDB" id="A0A1I8FPR4"/>
<evidence type="ECO:0000256" key="1">
    <source>
        <dbReference type="SAM" id="MobiDB-lite"/>
    </source>
</evidence>
<feature type="compositionally biased region" description="Pro residues" evidence="1">
    <location>
        <begin position="183"/>
        <end position="193"/>
    </location>
</feature>
<proteinExistence type="predicted"/>
<keyword evidence="2" id="KW-1185">Reference proteome</keyword>
<dbReference type="Proteomes" id="UP000095280">
    <property type="component" value="Unplaced"/>
</dbReference>
<name>A0A1I8FPR4_9PLAT</name>
<sequence length="210" mass="22744">MVVPEGVYSLGSQQALTVGRGQHVNPAAYLTTPRSGAGHNFTWTERCLATETAKLLQYEHEARSKCPPPCETLSYSISQAGSPWPGLERESAVGWMKLLATSLGYPDNPTGSRRHRRHIRLLTCAPSGLSARSVVWGVSVLTACELIELNCLPGRGSANSRLLRGAQSKVQVQQGGCFIRFSLPPPRPRPPTSPEMNPTVQSASKKTINL</sequence>
<accession>A0A1I8FPR4</accession>